<gene>
    <name evidence="2" type="ORF">E4U42_004689</name>
</gene>
<protein>
    <submittedName>
        <fullName evidence="2">Uncharacterized protein</fullName>
    </submittedName>
</protein>
<reference evidence="2" key="1">
    <citation type="journal article" date="2020" name="bioRxiv">
        <title>Whole genome comparisons of ergot fungi reveals the divergence and evolution of species within the genus Claviceps are the result of varying mechanisms driving genome evolution and host range expansion.</title>
        <authorList>
            <person name="Wyka S.A."/>
            <person name="Mondo S.J."/>
            <person name="Liu M."/>
            <person name="Dettman J."/>
            <person name="Nalam V."/>
            <person name="Broders K.D."/>
        </authorList>
    </citation>
    <scope>NUCLEOTIDE SEQUENCE</scope>
    <source>
        <strain evidence="2">CCC 489</strain>
    </source>
</reference>
<evidence type="ECO:0000313" key="2">
    <source>
        <dbReference type="EMBL" id="KAG5924298.1"/>
    </source>
</evidence>
<name>A0A8K0NHX2_9HYPO</name>
<keyword evidence="3" id="KW-1185">Reference proteome</keyword>
<dbReference type="EMBL" id="SRPY01000420">
    <property type="protein sequence ID" value="KAG5924298.1"/>
    <property type="molecule type" value="Genomic_DNA"/>
</dbReference>
<evidence type="ECO:0000256" key="1">
    <source>
        <dbReference type="SAM" id="MobiDB-lite"/>
    </source>
</evidence>
<feature type="region of interest" description="Disordered" evidence="1">
    <location>
        <begin position="302"/>
        <end position="322"/>
    </location>
</feature>
<dbReference type="Proteomes" id="UP000811619">
    <property type="component" value="Unassembled WGS sequence"/>
</dbReference>
<dbReference type="OrthoDB" id="4961572at2759"/>
<sequence>MISCLFKTTGLVNPNNVCPLDVPSSTVTCLSQLPVACSVLRNNNGMALQPLLATCKLALSGYGPEAINACLDPRKIGYGSQGQDVVNCLSEALPKVCLTTLPPSCTTLSGLTATDLTKLVPQCVTDLGPFVNDGVSSCAAGNPASGQAFIDCVRKSVSHGSGEGRLGSSPVVPGTTDIPRVTPEVKSPEVSLIPGPGGIYNGGYNKGSGGISNGGYNNGPGGISNGGYKKGSDEIVKGGYNKGSGEIPKDGFREGPKTSPKKHSKSHHGKSSDSNSLSHFEAGSRKSSSDFWWKFNKWAWDTWHSKPKGSSPGKGSQKEKGM</sequence>
<accession>A0A8K0NHX2</accession>
<evidence type="ECO:0000313" key="3">
    <source>
        <dbReference type="Proteomes" id="UP000811619"/>
    </source>
</evidence>
<feature type="region of interest" description="Disordered" evidence="1">
    <location>
        <begin position="161"/>
        <end position="190"/>
    </location>
</feature>
<feature type="compositionally biased region" description="Basic and acidic residues" evidence="1">
    <location>
        <begin position="247"/>
        <end position="256"/>
    </location>
</feature>
<feature type="region of interest" description="Disordered" evidence="1">
    <location>
        <begin position="237"/>
        <end position="288"/>
    </location>
</feature>
<feature type="compositionally biased region" description="Basic residues" evidence="1">
    <location>
        <begin position="259"/>
        <end position="269"/>
    </location>
</feature>
<comment type="caution">
    <text evidence="2">The sequence shown here is derived from an EMBL/GenBank/DDBJ whole genome shotgun (WGS) entry which is preliminary data.</text>
</comment>
<proteinExistence type="predicted"/>
<dbReference type="AlphaFoldDB" id="A0A8K0NHX2"/>
<organism evidence="2 3">
    <name type="scientific">Claviceps africana</name>
    <dbReference type="NCBI Taxonomy" id="83212"/>
    <lineage>
        <taxon>Eukaryota</taxon>
        <taxon>Fungi</taxon>
        <taxon>Dikarya</taxon>
        <taxon>Ascomycota</taxon>
        <taxon>Pezizomycotina</taxon>
        <taxon>Sordariomycetes</taxon>
        <taxon>Hypocreomycetidae</taxon>
        <taxon>Hypocreales</taxon>
        <taxon>Clavicipitaceae</taxon>
        <taxon>Claviceps</taxon>
    </lineage>
</organism>